<protein>
    <submittedName>
        <fullName evidence="1">Uncharacterized protein</fullName>
    </submittedName>
</protein>
<dbReference type="EMBL" id="JAUEPS010000004">
    <property type="protein sequence ID" value="KAK0466124.1"/>
    <property type="molecule type" value="Genomic_DNA"/>
</dbReference>
<keyword evidence="2" id="KW-1185">Reference proteome</keyword>
<organism evidence="1 2">
    <name type="scientific">Armillaria tabescens</name>
    <name type="common">Ringless honey mushroom</name>
    <name type="synonym">Agaricus tabescens</name>
    <dbReference type="NCBI Taxonomy" id="1929756"/>
    <lineage>
        <taxon>Eukaryota</taxon>
        <taxon>Fungi</taxon>
        <taxon>Dikarya</taxon>
        <taxon>Basidiomycota</taxon>
        <taxon>Agaricomycotina</taxon>
        <taxon>Agaricomycetes</taxon>
        <taxon>Agaricomycetidae</taxon>
        <taxon>Agaricales</taxon>
        <taxon>Marasmiineae</taxon>
        <taxon>Physalacriaceae</taxon>
        <taxon>Desarmillaria</taxon>
    </lineage>
</organism>
<accession>A0AA39TXL0</accession>
<evidence type="ECO:0000313" key="1">
    <source>
        <dbReference type="EMBL" id="KAK0466124.1"/>
    </source>
</evidence>
<dbReference type="AlphaFoldDB" id="A0AA39TXL0"/>
<dbReference type="GeneID" id="85367101"/>
<evidence type="ECO:0000313" key="2">
    <source>
        <dbReference type="Proteomes" id="UP001175211"/>
    </source>
</evidence>
<name>A0AA39TXL0_ARMTA</name>
<comment type="caution">
    <text evidence="1">The sequence shown here is derived from an EMBL/GenBank/DDBJ whole genome shotgun (WGS) entry which is preliminary data.</text>
</comment>
<sequence>MFRYLQSNFRFGQRNSRSPANTCYRVPLRSFLAKCFPCVPCLRADLYDDEEVASVSPSDPIWSHPMFGKRPLDTISVIILLDDLESIKLEDINDPWASFKELEALKRNEEDFKERMKAKTQAAIERARQKDEALHARLHSKMPKRVSTPEETRVQPFASGTTVYIL</sequence>
<dbReference type="Proteomes" id="UP001175211">
    <property type="component" value="Unassembled WGS sequence"/>
</dbReference>
<reference evidence="1" key="1">
    <citation type="submission" date="2023-06" db="EMBL/GenBank/DDBJ databases">
        <authorList>
            <consortium name="Lawrence Berkeley National Laboratory"/>
            <person name="Ahrendt S."/>
            <person name="Sahu N."/>
            <person name="Indic B."/>
            <person name="Wong-Bajracharya J."/>
            <person name="Merenyi Z."/>
            <person name="Ke H.-M."/>
            <person name="Monk M."/>
            <person name="Kocsube S."/>
            <person name="Drula E."/>
            <person name="Lipzen A."/>
            <person name="Balint B."/>
            <person name="Henrissat B."/>
            <person name="Andreopoulos B."/>
            <person name="Martin F.M."/>
            <person name="Harder C.B."/>
            <person name="Rigling D."/>
            <person name="Ford K.L."/>
            <person name="Foster G.D."/>
            <person name="Pangilinan J."/>
            <person name="Papanicolaou A."/>
            <person name="Barry K."/>
            <person name="LaButti K."/>
            <person name="Viragh M."/>
            <person name="Koriabine M."/>
            <person name="Yan M."/>
            <person name="Riley R."/>
            <person name="Champramary S."/>
            <person name="Plett K.L."/>
            <person name="Tsai I.J."/>
            <person name="Slot J."/>
            <person name="Sipos G."/>
            <person name="Plett J."/>
            <person name="Nagy L.G."/>
            <person name="Grigoriev I.V."/>
        </authorList>
    </citation>
    <scope>NUCLEOTIDE SEQUENCE</scope>
    <source>
        <strain evidence="1">CCBAS 213</strain>
    </source>
</reference>
<proteinExistence type="predicted"/>
<dbReference type="RefSeq" id="XP_060336951.1">
    <property type="nucleotide sequence ID" value="XM_060483553.1"/>
</dbReference>
<gene>
    <name evidence="1" type="ORF">EV420DRAFT_810880</name>
</gene>